<dbReference type="Proteomes" id="UP000242146">
    <property type="component" value="Unassembled WGS sequence"/>
</dbReference>
<keyword evidence="4" id="KW-0326">Glycosidase</keyword>
<dbReference type="SUPFAM" id="SSF51445">
    <property type="entry name" value="(Trans)glycosidases"/>
    <property type="match status" value="1"/>
</dbReference>
<dbReference type="OrthoDB" id="5795902at2759"/>
<dbReference type="Pfam" id="PF02065">
    <property type="entry name" value="Melibiase"/>
    <property type="match status" value="1"/>
</dbReference>
<dbReference type="AlphaFoldDB" id="A0A1X2GWF0"/>
<dbReference type="InterPro" id="IPR017853">
    <property type="entry name" value="GH"/>
</dbReference>
<dbReference type="GO" id="GO:0016052">
    <property type="term" value="P:carbohydrate catabolic process"/>
    <property type="evidence" value="ECO:0007669"/>
    <property type="project" value="InterPro"/>
</dbReference>
<dbReference type="GO" id="GO:0004557">
    <property type="term" value="F:alpha-galactosidase activity"/>
    <property type="evidence" value="ECO:0007669"/>
    <property type="project" value="UniProtKB-EC"/>
</dbReference>
<sequence length="779" mass="88524">MVFLAPPSFQNAIGRVRLHYKIVDTVKKLDDIIVYPGAPYVNDELVLSCTFAPAQPRGHILALLLEPQTDLQLVHFEVSYTMDITDLKMLANGFQSWSQTAELGANDKLAAIPKGVSWVTQHNLQGDYDIFPYSGERGVIHSNSYTHLRDVEHHVRFFGSLTEHLGYTYFKANFNNSTFGIYKDVLGMDLLTNTHTNVPLIRVWMHEMIGARADQDLWDDYTACLWNEKLYSNPDDGVDPQPLYPPAVLERVKAMREPASHVTGWTSWYQYYGDVSEAIVLENLQAYQDHGYPIDIFQIDDGFQTAIGDWLSLNDKFPSGMPFLTKKIHDAGYKAGLWLAPFAVGTNSKIAIVTPEWLVKDDKGQPVLAGPNWGNFYALDIYQEPVRQYIKLVFEVVLQDWQFDMVKLDFLFAAAMIPRLGKSRGQIMDDAMRFLHDECMKKDKLMLGCGVPLAYAWGRADYCRIGSDVAPWWEDPKLKYLNVRERVSTFNSLRSTLGRFAMTGRVFGNDPDVVILRNTPDNKLTEDERHTLCTLNNLLGHLVFSSDNVDVYGEQEHLMYGATFPKVVLSTDAIVRCLEVRSEVYMLEYQLPVASSQHKRRYVTFTNLSDSDQTVYLPSNDASCCLWFGPSFALHCHRQPWLDAPDWYLPSTELFLRAHETRTLMAIPPPAGKDQLVFMGTTSHLVPGSEIQSMQHVPGKGVEVEFKPGHRKCHRLYFGLGLSLMPFHPKKKKKAQEQGAEDEAPLKEIIVNGQRLEFKQVRVQGRSPALIHVAMVDNL</sequence>
<evidence type="ECO:0000256" key="4">
    <source>
        <dbReference type="ARBA" id="ARBA00023295"/>
    </source>
</evidence>
<gene>
    <name evidence="5" type="ORF">DM01DRAFT_1403670</name>
</gene>
<name>A0A1X2GWF0_9FUNG</name>
<keyword evidence="6" id="KW-1185">Reference proteome</keyword>
<dbReference type="PANTHER" id="PTHR43053:SF3">
    <property type="entry name" value="ALPHA-GALACTOSIDASE C-RELATED"/>
    <property type="match status" value="1"/>
</dbReference>
<dbReference type="CDD" id="cd14791">
    <property type="entry name" value="GH36"/>
    <property type="match status" value="1"/>
</dbReference>
<evidence type="ECO:0000256" key="2">
    <source>
        <dbReference type="ARBA" id="ARBA00012755"/>
    </source>
</evidence>
<dbReference type="EMBL" id="MCGT01000002">
    <property type="protein sequence ID" value="ORX61938.1"/>
    <property type="molecule type" value="Genomic_DNA"/>
</dbReference>
<evidence type="ECO:0000313" key="5">
    <source>
        <dbReference type="EMBL" id="ORX61938.1"/>
    </source>
</evidence>
<dbReference type="InterPro" id="IPR013785">
    <property type="entry name" value="Aldolase_TIM"/>
</dbReference>
<keyword evidence="3 5" id="KW-0378">Hydrolase</keyword>
<evidence type="ECO:0000313" key="6">
    <source>
        <dbReference type="Proteomes" id="UP000242146"/>
    </source>
</evidence>
<protein>
    <recommendedName>
        <fullName evidence="2">alpha-galactosidase</fullName>
        <ecNumber evidence="2">3.2.1.22</ecNumber>
    </recommendedName>
</protein>
<comment type="caution">
    <text evidence="5">The sequence shown here is derived from an EMBL/GenBank/DDBJ whole genome shotgun (WGS) entry which is preliminary data.</text>
</comment>
<evidence type="ECO:0000256" key="1">
    <source>
        <dbReference type="ARBA" id="ARBA00001255"/>
    </source>
</evidence>
<proteinExistence type="predicted"/>
<accession>A0A1X2GWF0</accession>
<dbReference type="EC" id="3.2.1.22" evidence="2"/>
<dbReference type="InterPro" id="IPR002252">
    <property type="entry name" value="Glyco_hydro_36"/>
</dbReference>
<evidence type="ECO:0000256" key="3">
    <source>
        <dbReference type="ARBA" id="ARBA00022801"/>
    </source>
</evidence>
<dbReference type="PANTHER" id="PTHR43053">
    <property type="entry name" value="GLYCOSIDASE FAMILY 31"/>
    <property type="match status" value="1"/>
</dbReference>
<comment type="catalytic activity">
    <reaction evidence="1">
        <text>Hydrolysis of terminal, non-reducing alpha-D-galactose residues in alpha-D-galactosides, including galactose oligosaccharides, galactomannans and galactolipids.</text>
        <dbReference type="EC" id="3.2.1.22"/>
    </reaction>
</comment>
<reference evidence="5 6" key="1">
    <citation type="submission" date="2016-07" db="EMBL/GenBank/DDBJ databases">
        <title>Pervasive Adenine N6-methylation of Active Genes in Fungi.</title>
        <authorList>
            <consortium name="DOE Joint Genome Institute"/>
            <person name="Mondo S.J."/>
            <person name="Dannebaum R.O."/>
            <person name="Kuo R.C."/>
            <person name="Labutti K."/>
            <person name="Haridas S."/>
            <person name="Kuo A."/>
            <person name="Salamov A."/>
            <person name="Ahrendt S.R."/>
            <person name="Lipzen A."/>
            <person name="Sullivan W."/>
            <person name="Andreopoulos W.B."/>
            <person name="Clum A."/>
            <person name="Lindquist E."/>
            <person name="Daum C."/>
            <person name="Ramamoorthy G.K."/>
            <person name="Gryganskyi A."/>
            <person name="Culley D."/>
            <person name="Magnuson J.K."/>
            <person name="James T.Y."/>
            <person name="O'Malley M.A."/>
            <person name="Stajich J.E."/>
            <person name="Spatafora J.W."/>
            <person name="Visel A."/>
            <person name="Grigoriev I.V."/>
        </authorList>
    </citation>
    <scope>NUCLEOTIDE SEQUENCE [LARGE SCALE GENOMIC DNA]</scope>
    <source>
        <strain evidence="5 6">NRRL 3301</strain>
    </source>
</reference>
<dbReference type="STRING" id="101127.A0A1X2GWF0"/>
<dbReference type="Gene3D" id="3.20.20.70">
    <property type="entry name" value="Aldolase class I"/>
    <property type="match status" value="1"/>
</dbReference>
<organism evidence="5 6">
    <name type="scientific">Hesseltinella vesiculosa</name>
    <dbReference type="NCBI Taxonomy" id="101127"/>
    <lineage>
        <taxon>Eukaryota</taxon>
        <taxon>Fungi</taxon>
        <taxon>Fungi incertae sedis</taxon>
        <taxon>Mucoromycota</taxon>
        <taxon>Mucoromycotina</taxon>
        <taxon>Mucoromycetes</taxon>
        <taxon>Mucorales</taxon>
        <taxon>Cunninghamellaceae</taxon>
        <taxon>Hesseltinella</taxon>
    </lineage>
</organism>
<dbReference type="InterPro" id="IPR050985">
    <property type="entry name" value="Alpha-glycosidase_related"/>
</dbReference>